<evidence type="ECO:0000313" key="5">
    <source>
        <dbReference type="Proteomes" id="UP000541444"/>
    </source>
</evidence>
<organism evidence="4 5">
    <name type="scientific">Kingdonia uniflora</name>
    <dbReference type="NCBI Taxonomy" id="39325"/>
    <lineage>
        <taxon>Eukaryota</taxon>
        <taxon>Viridiplantae</taxon>
        <taxon>Streptophyta</taxon>
        <taxon>Embryophyta</taxon>
        <taxon>Tracheophyta</taxon>
        <taxon>Spermatophyta</taxon>
        <taxon>Magnoliopsida</taxon>
        <taxon>Ranunculales</taxon>
        <taxon>Circaeasteraceae</taxon>
        <taxon>Kingdonia</taxon>
    </lineage>
</organism>
<dbReference type="InterPro" id="IPR046848">
    <property type="entry name" value="E_motif"/>
</dbReference>
<evidence type="ECO:0000256" key="1">
    <source>
        <dbReference type="ARBA" id="ARBA00022737"/>
    </source>
</evidence>
<dbReference type="FunFam" id="1.25.40.10:FF:000344">
    <property type="entry name" value="Pentatricopeptide repeat-containing protein"/>
    <property type="match status" value="1"/>
</dbReference>
<sequence>MIRAFSLSSFPLEALHYYNAMMFQGQCSPDNHTFSFVLKACEKAKAGEKCGEAHGSIIRNGYVNDVIVCTNLVRSYAGNGLIQMGKKVFDEMCQRDLVSWNAMISCYSQAGLHDEALKVYNLMRSSNVGLDEFTVVSLLSSCADVGALNFGVEISKIVDDNGFMNNVFVGNALIDMYTKCGNLDEARWVFERMRRRDVSTWNSMIVGLGVHGFGDEAVAYFRQMFTVGLRPNSVTFLGLLCGCSHQGLVEEGVEYFRTMRSKYYVEPNIKHYGCMVDLFGRAGKLEKAMEIIKSSPSADDPILWRTLLGACKIHKSVEIGEVAMRNLEHLNALSAGDCVLLARIYAEAQDKHGVSKMRKLIKSQGIKTTPGWSWIEVEGNVRRFVVADSSHTDSEETNKKLKEILHGASLVGYVEEESREEWSGNPGCYHSEKLAIAFGMARTPHGATLRVVKNLRVCRDCHSFTKFVSKAFNREIIVRDRVRFHHFKDGICSCKDYW</sequence>
<name>A0A7J7N8Z6_9MAGN</name>
<accession>A0A7J7N8Z6</accession>
<dbReference type="Proteomes" id="UP000541444">
    <property type="component" value="Unassembled WGS sequence"/>
</dbReference>
<dbReference type="GO" id="GO:0009451">
    <property type="term" value="P:RNA modification"/>
    <property type="evidence" value="ECO:0007669"/>
    <property type="project" value="InterPro"/>
</dbReference>
<dbReference type="Pfam" id="PF13041">
    <property type="entry name" value="PPR_2"/>
    <property type="match status" value="2"/>
</dbReference>
<dbReference type="Pfam" id="PF14432">
    <property type="entry name" value="DYW_deaminase"/>
    <property type="match status" value="1"/>
</dbReference>
<dbReference type="PANTHER" id="PTHR47926">
    <property type="entry name" value="PENTATRICOPEPTIDE REPEAT-CONTAINING PROTEIN"/>
    <property type="match status" value="1"/>
</dbReference>
<dbReference type="Pfam" id="PF20431">
    <property type="entry name" value="E_motif"/>
    <property type="match status" value="1"/>
</dbReference>
<proteinExistence type="predicted"/>
<dbReference type="FunFam" id="1.25.40.10:FF:000242">
    <property type="entry name" value="Pentatricopeptide repeat-containing protein"/>
    <property type="match status" value="1"/>
</dbReference>
<dbReference type="Pfam" id="PF01535">
    <property type="entry name" value="PPR"/>
    <property type="match status" value="1"/>
</dbReference>
<dbReference type="PROSITE" id="PS51375">
    <property type="entry name" value="PPR"/>
    <property type="match status" value="2"/>
</dbReference>
<feature type="domain" description="DYW" evidence="3">
    <location>
        <begin position="426"/>
        <end position="498"/>
    </location>
</feature>
<dbReference type="AlphaFoldDB" id="A0A7J7N8Z6"/>
<dbReference type="InterPro" id="IPR046960">
    <property type="entry name" value="PPR_At4g14850-like_plant"/>
</dbReference>
<keyword evidence="1" id="KW-0677">Repeat</keyword>
<comment type="caution">
    <text evidence="4">The sequence shown here is derived from an EMBL/GenBank/DDBJ whole genome shotgun (WGS) entry which is preliminary data.</text>
</comment>
<feature type="repeat" description="PPR" evidence="2">
    <location>
        <begin position="166"/>
        <end position="200"/>
    </location>
</feature>
<dbReference type="GO" id="GO:0008270">
    <property type="term" value="F:zinc ion binding"/>
    <property type="evidence" value="ECO:0007669"/>
    <property type="project" value="InterPro"/>
</dbReference>
<dbReference type="GO" id="GO:0003723">
    <property type="term" value="F:RNA binding"/>
    <property type="evidence" value="ECO:0007669"/>
    <property type="project" value="InterPro"/>
</dbReference>
<dbReference type="NCBIfam" id="TIGR00756">
    <property type="entry name" value="PPR"/>
    <property type="match status" value="5"/>
</dbReference>
<evidence type="ECO:0000259" key="3">
    <source>
        <dbReference type="Pfam" id="PF14432"/>
    </source>
</evidence>
<protein>
    <recommendedName>
        <fullName evidence="3">DYW domain-containing protein</fullName>
    </recommendedName>
</protein>
<gene>
    <name evidence="4" type="ORF">GIB67_029329</name>
</gene>
<dbReference type="InterPro" id="IPR011990">
    <property type="entry name" value="TPR-like_helical_dom_sf"/>
</dbReference>
<dbReference type="EMBL" id="JACGCM010000981">
    <property type="protein sequence ID" value="KAF6163480.1"/>
    <property type="molecule type" value="Genomic_DNA"/>
</dbReference>
<keyword evidence="5" id="KW-1185">Reference proteome</keyword>
<evidence type="ECO:0000256" key="2">
    <source>
        <dbReference type="PROSITE-ProRule" id="PRU00708"/>
    </source>
</evidence>
<dbReference type="Gene3D" id="1.25.40.10">
    <property type="entry name" value="Tetratricopeptide repeat domain"/>
    <property type="match status" value="2"/>
</dbReference>
<feature type="repeat" description="PPR" evidence="2">
    <location>
        <begin position="96"/>
        <end position="130"/>
    </location>
</feature>
<dbReference type="PANTHER" id="PTHR47926:SF344">
    <property type="entry name" value="OS07G0636900 PROTEIN"/>
    <property type="match status" value="1"/>
</dbReference>
<dbReference type="InterPro" id="IPR002885">
    <property type="entry name" value="PPR_rpt"/>
</dbReference>
<dbReference type="OrthoDB" id="727945at2759"/>
<reference evidence="4 5" key="1">
    <citation type="journal article" date="2020" name="IScience">
        <title>Genome Sequencing of the Endangered Kingdonia uniflora (Circaeasteraceae, Ranunculales) Reveals Potential Mechanisms of Evolutionary Specialization.</title>
        <authorList>
            <person name="Sun Y."/>
            <person name="Deng T."/>
            <person name="Zhang A."/>
            <person name="Moore M.J."/>
            <person name="Landis J.B."/>
            <person name="Lin N."/>
            <person name="Zhang H."/>
            <person name="Zhang X."/>
            <person name="Huang J."/>
            <person name="Zhang X."/>
            <person name="Sun H."/>
            <person name="Wang H."/>
        </authorList>
    </citation>
    <scope>NUCLEOTIDE SEQUENCE [LARGE SCALE GENOMIC DNA]</scope>
    <source>
        <strain evidence="4">TB1705</strain>
        <tissue evidence="4">Leaf</tissue>
    </source>
</reference>
<evidence type="ECO:0000313" key="4">
    <source>
        <dbReference type="EMBL" id="KAF6163480.1"/>
    </source>
</evidence>
<dbReference type="InterPro" id="IPR032867">
    <property type="entry name" value="DYW_dom"/>
</dbReference>